<evidence type="ECO:0000259" key="1">
    <source>
        <dbReference type="Pfam" id="PF00535"/>
    </source>
</evidence>
<dbReference type="Proteomes" id="UP001213309">
    <property type="component" value="Unassembled WGS sequence"/>
</dbReference>
<reference evidence="3" key="2">
    <citation type="submission" date="2022-10" db="EMBL/GenBank/DDBJ databases">
        <title>Human gut microbiome strain richness.</title>
        <authorList>
            <person name="Chen-Liaw A."/>
        </authorList>
    </citation>
    <scope>NUCLEOTIDE SEQUENCE</scope>
    <source>
        <strain evidence="4">1001713st2_A4_1001713B170214_170313</strain>
        <strain evidence="3">BSD2780061687st1_G10_BSD2780061687b_171204</strain>
    </source>
</reference>
<dbReference type="Gene3D" id="3.90.550.10">
    <property type="entry name" value="Spore Coat Polysaccharide Biosynthesis Protein SpsA, Chain A"/>
    <property type="match status" value="1"/>
</dbReference>
<dbReference type="EMBL" id="JAQNSB010000001">
    <property type="protein sequence ID" value="MDC1853207.1"/>
    <property type="molecule type" value="Genomic_DNA"/>
</dbReference>
<feature type="domain" description="Glycosyltransferase 2-like" evidence="1">
    <location>
        <begin position="7"/>
        <end position="134"/>
    </location>
</feature>
<dbReference type="CDD" id="cd00761">
    <property type="entry name" value="Glyco_tranf_GTA_type"/>
    <property type="match status" value="1"/>
</dbReference>
<organism evidence="2 5">
    <name type="scientific">Bacteroides uniformis</name>
    <dbReference type="NCBI Taxonomy" id="820"/>
    <lineage>
        <taxon>Bacteria</taxon>
        <taxon>Pseudomonadati</taxon>
        <taxon>Bacteroidota</taxon>
        <taxon>Bacteroidia</taxon>
        <taxon>Bacteroidales</taxon>
        <taxon>Bacteroidaceae</taxon>
        <taxon>Bacteroides</taxon>
    </lineage>
</organism>
<dbReference type="EMBL" id="JAQNSG010000006">
    <property type="protein sequence ID" value="MDC1879856.1"/>
    <property type="molecule type" value="Genomic_DNA"/>
</dbReference>
<protein>
    <submittedName>
        <fullName evidence="2">Glycosyltransferase family 2 protein</fullName>
    </submittedName>
</protein>
<keyword evidence="2" id="KW-0808">Transferase</keyword>
<evidence type="ECO:0000313" key="5">
    <source>
        <dbReference type="Proteomes" id="UP000487989"/>
    </source>
</evidence>
<dbReference type="Pfam" id="PF00535">
    <property type="entry name" value="Glycos_transf_2"/>
    <property type="match status" value="1"/>
</dbReference>
<dbReference type="InterPro" id="IPR029044">
    <property type="entry name" value="Nucleotide-diphossugar_trans"/>
</dbReference>
<dbReference type="AlphaFoldDB" id="A0A6I0LC56"/>
<proteinExistence type="predicted"/>
<evidence type="ECO:0000313" key="3">
    <source>
        <dbReference type="EMBL" id="MDC1853207.1"/>
    </source>
</evidence>
<name>A0A6I0LC56_BACUN</name>
<dbReference type="RefSeq" id="WP_117652624.1">
    <property type="nucleotide sequence ID" value="NZ_CAXVJK010000004.1"/>
</dbReference>
<dbReference type="PANTHER" id="PTHR22916">
    <property type="entry name" value="GLYCOSYLTRANSFERASE"/>
    <property type="match status" value="1"/>
</dbReference>
<gene>
    <name evidence="2" type="ORF">GAP48_17525</name>
    <name evidence="3" type="ORF">POZ22_00160</name>
    <name evidence="4" type="ORF">POZ24_07415</name>
</gene>
<sequence length="351" mass="40233">MKEYEVTIAIPVYNVAEYIESSLLSALNQTFQSIEYLIIDDKGQDGSMDIVRRIMNEHLRGNDMKIVDQRYNKKTGAARNAGLDNAVGRYLFFLDGDDVLSLDCIEILYNAMRQHPVDFVSASFVRRDLRGVLYAGCQYDKDILIDGSKHAVFDFCYGKGNKVAVSLCNRLYNVAFLRNNHIRCVPGQTHEDSWFTYQVLMQASSCRLLPDCTLFYTYNPNSSSAGFSNGYSESTAQQFVDIQRMKCGYIRPYVKMSFYRGALIDILKMSLYHAYQVEISSQINEDDKKKFESSLLTPPFTSPKMTNKVGISCTYILYRLFNAFPLQLKLLALKIGAGIKVKQFIRRWIHF</sequence>
<dbReference type="PANTHER" id="PTHR22916:SF3">
    <property type="entry name" value="UDP-GLCNAC:BETAGAL BETA-1,3-N-ACETYLGLUCOSAMINYLTRANSFERASE-LIKE PROTEIN 1"/>
    <property type="match status" value="1"/>
</dbReference>
<dbReference type="InterPro" id="IPR001173">
    <property type="entry name" value="Glyco_trans_2-like"/>
</dbReference>
<accession>A0A6I0LC56</accession>
<evidence type="ECO:0000313" key="4">
    <source>
        <dbReference type="EMBL" id="MDC1879856.1"/>
    </source>
</evidence>
<dbReference type="GO" id="GO:0016758">
    <property type="term" value="F:hexosyltransferase activity"/>
    <property type="evidence" value="ECO:0007669"/>
    <property type="project" value="UniProtKB-ARBA"/>
</dbReference>
<evidence type="ECO:0000313" key="2">
    <source>
        <dbReference type="EMBL" id="KAB4249030.1"/>
    </source>
</evidence>
<dbReference type="Proteomes" id="UP001214113">
    <property type="component" value="Unassembled WGS sequence"/>
</dbReference>
<comment type="caution">
    <text evidence="2">The sequence shown here is derived from an EMBL/GenBank/DDBJ whole genome shotgun (WGS) entry which is preliminary data.</text>
</comment>
<dbReference type="EMBL" id="WCTJ01000034">
    <property type="protein sequence ID" value="KAB4249030.1"/>
    <property type="molecule type" value="Genomic_DNA"/>
</dbReference>
<reference evidence="2 5" key="1">
    <citation type="journal article" date="2019" name="Nat. Med.">
        <title>A library of human gut bacterial isolates paired with longitudinal multiomics data enables mechanistic microbiome research.</title>
        <authorList>
            <person name="Poyet M."/>
            <person name="Groussin M."/>
            <person name="Gibbons S.M."/>
            <person name="Avila-Pacheco J."/>
            <person name="Jiang X."/>
            <person name="Kearney S.M."/>
            <person name="Perrotta A.R."/>
            <person name="Berdy B."/>
            <person name="Zhao S."/>
            <person name="Lieberman T.D."/>
            <person name="Swanson P.K."/>
            <person name="Smith M."/>
            <person name="Roesemann S."/>
            <person name="Alexander J.E."/>
            <person name="Rich S.A."/>
            <person name="Livny J."/>
            <person name="Vlamakis H."/>
            <person name="Clish C."/>
            <person name="Bullock K."/>
            <person name="Deik A."/>
            <person name="Scott J."/>
            <person name="Pierce K.A."/>
            <person name="Xavier R.J."/>
            <person name="Alm E.J."/>
        </authorList>
    </citation>
    <scope>NUCLEOTIDE SEQUENCE [LARGE SCALE GENOMIC DNA]</scope>
    <source>
        <strain evidence="2 5">BIOML-A3</strain>
    </source>
</reference>
<dbReference type="SUPFAM" id="SSF53448">
    <property type="entry name" value="Nucleotide-diphospho-sugar transferases"/>
    <property type="match status" value="1"/>
</dbReference>
<dbReference type="Proteomes" id="UP000487989">
    <property type="component" value="Unassembled WGS sequence"/>
</dbReference>